<reference evidence="4" key="1">
    <citation type="journal article" date="2023" name="IMA Fungus">
        <title>Comparative genomic study of the Penicillium genus elucidates a diverse pangenome and 15 lateral gene transfer events.</title>
        <authorList>
            <person name="Petersen C."/>
            <person name="Sorensen T."/>
            <person name="Nielsen M.R."/>
            <person name="Sondergaard T.E."/>
            <person name="Sorensen J.L."/>
            <person name="Fitzpatrick D.A."/>
            <person name="Frisvad J.C."/>
            <person name="Nielsen K.L."/>
        </authorList>
    </citation>
    <scope>NUCLEOTIDE SEQUENCE</scope>
    <source>
        <strain evidence="4">IBT 17514</strain>
    </source>
</reference>
<proteinExistence type="inferred from homology"/>
<dbReference type="EMBL" id="JAQJAN010000006">
    <property type="protein sequence ID" value="KAJ5727341.1"/>
    <property type="molecule type" value="Genomic_DNA"/>
</dbReference>
<dbReference type="PRINTS" id="PR00793">
    <property type="entry name" value="PROAMNOPTASE"/>
</dbReference>
<reference evidence="4" key="2">
    <citation type="submission" date="2023-01" db="EMBL/GenBank/DDBJ databases">
        <authorList>
            <person name="Petersen C."/>
        </authorList>
    </citation>
    <scope>NUCLEOTIDE SEQUENCE</scope>
    <source>
        <strain evidence="4">IBT 17514</strain>
    </source>
</reference>
<dbReference type="PANTHER" id="PTHR43248">
    <property type="entry name" value="2-SUCCINYL-6-HYDROXY-2,4-CYCLOHEXADIENE-1-CARBOXYLATE SYNTHASE"/>
    <property type="match status" value="1"/>
</dbReference>
<keyword evidence="5" id="KW-1185">Reference proteome</keyword>
<keyword evidence="2" id="KW-0378">Hydrolase</keyword>
<comment type="similarity">
    <text evidence="1">Belongs to the peptidase S33 family.</text>
</comment>
<organism evidence="4 5">
    <name type="scientific">Penicillium malachiteum</name>
    <dbReference type="NCBI Taxonomy" id="1324776"/>
    <lineage>
        <taxon>Eukaryota</taxon>
        <taxon>Fungi</taxon>
        <taxon>Dikarya</taxon>
        <taxon>Ascomycota</taxon>
        <taxon>Pezizomycotina</taxon>
        <taxon>Eurotiomycetes</taxon>
        <taxon>Eurotiomycetidae</taxon>
        <taxon>Eurotiales</taxon>
        <taxon>Aspergillaceae</taxon>
        <taxon>Penicillium</taxon>
    </lineage>
</organism>
<dbReference type="GO" id="GO:0017000">
    <property type="term" value="P:antibiotic biosynthetic process"/>
    <property type="evidence" value="ECO:0007669"/>
    <property type="project" value="UniProtKB-ARBA"/>
</dbReference>
<dbReference type="InterPro" id="IPR051601">
    <property type="entry name" value="Serine_prot/Carboxylest_S33"/>
</dbReference>
<dbReference type="AlphaFoldDB" id="A0AAD6HM60"/>
<gene>
    <name evidence="4" type="ORF">N7493_005161</name>
</gene>
<dbReference type="GO" id="GO:0008233">
    <property type="term" value="F:peptidase activity"/>
    <property type="evidence" value="ECO:0007669"/>
    <property type="project" value="InterPro"/>
</dbReference>
<evidence type="ECO:0000313" key="5">
    <source>
        <dbReference type="Proteomes" id="UP001215712"/>
    </source>
</evidence>
<comment type="caution">
    <text evidence="4">The sequence shown here is derived from an EMBL/GenBank/DDBJ whole genome shotgun (WGS) entry which is preliminary data.</text>
</comment>
<sequence>MAAKLIDRRFHNVPGKLRVAELFFDVPVDYSKPNDATLRLFARSVSRLNKPVEPVKEETKLPWLVYLQGGPGFGCAAPQNYGWVEPVLNKGYQILFLDQRGTGLSSTLTARTLARQGNAIQQAEYLKHFRADNIVRDCEAIRKFLTKDHPEDQQKWSVMGQSFGGFCAVNYLSKFPEGLREAFITGGLPPLVDEPDPVYARTYEKVMQRNKAYYEKFPEDVERVKKIMAYLTNNQVALPSGLLTPARFQQLGIIFGFHGGLDILHEIVLRAWNDLEVFGSLTVPTLASIDGNGGMDKNIIYAILHEAIYCQGKSSRWSADRQRAEHPVFQTCGSQPEIYFTGEMVFKDMLDSYSELGQLRDVAEALASTSDWPALYDEAQLAKNEVPVYAASYIDDMYVHYDLASSTASKIKGIKQFITNTMYHDALRSKSGEVMRQLFNLRDDSID</sequence>
<protein>
    <submittedName>
        <fullName evidence="4">Proline iminopeptidase</fullName>
    </submittedName>
</protein>
<evidence type="ECO:0000256" key="2">
    <source>
        <dbReference type="ARBA" id="ARBA00022801"/>
    </source>
</evidence>
<dbReference type="InterPro" id="IPR000073">
    <property type="entry name" value="AB_hydrolase_1"/>
</dbReference>
<dbReference type="GO" id="GO:0006508">
    <property type="term" value="P:proteolysis"/>
    <property type="evidence" value="ECO:0007669"/>
    <property type="project" value="InterPro"/>
</dbReference>
<dbReference type="InterPro" id="IPR029058">
    <property type="entry name" value="AB_hydrolase_fold"/>
</dbReference>
<dbReference type="Proteomes" id="UP001215712">
    <property type="component" value="Unassembled WGS sequence"/>
</dbReference>
<dbReference type="InterPro" id="IPR002410">
    <property type="entry name" value="Peptidase_S33"/>
</dbReference>
<dbReference type="GO" id="GO:0072330">
    <property type="term" value="P:monocarboxylic acid biosynthetic process"/>
    <property type="evidence" value="ECO:0007669"/>
    <property type="project" value="UniProtKB-ARBA"/>
</dbReference>
<feature type="domain" description="AB hydrolase-1" evidence="3">
    <location>
        <begin position="62"/>
        <end position="217"/>
    </location>
</feature>
<evidence type="ECO:0000259" key="3">
    <source>
        <dbReference type="Pfam" id="PF00561"/>
    </source>
</evidence>
<dbReference type="Pfam" id="PF00561">
    <property type="entry name" value="Abhydrolase_1"/>
    <property type="match status" value="1"/>
</dbReference>
<dbReference type="PANTHER" id="PTHR43248:SF2">
    <property type="entry name" value="PROLYL AMINOPEPTIDASE"/>
    <property type="match status" value="1"/>
</dbReference>
<accession>A0AAD6HM60</accession>
<dbReference type="SUPFAM" id="SSF53474">
    <property type="entry name" value="alpha/beta-Hydrolases"/>
    <property type="match status" value="1"/>
</dbReference>
<name>A0AAD6HM60_9EURO</name>
<dbReference type="Gene3D" id="3.40.50.1820">
    <property type="entry name" value="alpha/beta hydrolase"/>
    <property type="match status" value="1"/>
</dbReference>
<evidence type="ECO:0000256" key="1">
    <source>
        <dbReference type="ARBA" id="ARBA00010088"/>
    </source>
</evidence>
<evidence type="ECO:0000313" key="4">
    <source>
        <dbReference type="EMBL" id="KAJ5727341.1"/>
    </source>
</evidence>